<dbReference type="AlphaFoldDB" id="A0A223V4L1"/>
<sequence>MKNPPTYSKIIAGTMTWGKWGKKLSTDEMIGLMNHCFEIGVTTFDHADIYGDYTNEEDFGTAFMKSGLKRENIQLISKCGIQFKAETRDNKVKHYNYEERYIIWSVEQSLKKLKTEYLDMFLLHRPSPLMDQHEVSRAVEKLKKDGKIRQFGVSNFTPSQIALLETAVRVEGNQVECSLTHNEVMEDGTLDDCIIKERMAMAWSPLGTYFRKSSEQSKRIQKVLDLLTDKYKATEDQLLLSWIMKHPANIFPVVGTATPERLSLAMKAVDISLELEDWFLLLEASNGEEVA</sequence>
<dbReference type="InterPro" id="IPR023210">
    <property type="entry name" value="NADP_OxRdtase_dom"/>
</dbReference>
<dbReference type="OrthoDB" id="9773828at2"/>
<dbReference type="EMBL" id="CP022957">
    <property type="protein sequence ID" value="ASV30355.1"/>
    <property type="molecule type" value="Genomic_DNA"/>
</dbReference>
<dbReference type="PRINTS" id="PR00069">
    <property type="entry name" value="ALDKETRDTASE"/>
</dbReference>
<evidence type="ECO:0000313" key="2">
    <source>
        <dbReference type="Proteomes" id="UP000215244"/>
    </source>
</evidence>
<organism evidence="1 2">
    <name type="scientific">Maribacter cobaltidurans</name>
    <dbReference type="NCBI Taxonomy" id="1178778"/>
    <lineage>
        <taxon>Bacteria</taxon>
        <taxon>Pseudomonadati</taxon>
        <taxon>Bacteroidota</taxon>
        <taxon>Flavobacteriia</taxon>
        <taxon>Flavobacteriales</taxon>
        <taxon>Flavobacteriaceae</taxon>
        <taxon>Maribacter</taxon>
    </lineage>
</organism>
<dbReference type="KEGG" id="marb:CJ263_09090"/>
<dbReference type="InterPro" id="IPR020471">
    <property type="entry name" value="AKR"/>
</dbReference>
<dbReference type="RefSeq" id="WP_094996974.1">
    <property type="nucleotide sequence ID" value="NZ_BMJL01000002.1"/>
</dbReference>
<dbReference type="Gene3D" id="3.20.20.100">
    <property type="entry name" value="NADP-dependent oxidoreductase domain"/>
    <property type="match status" value="1"/>
</dbReference>
<reference evidence="1 2" key="1">
    <citation type="submission" date="2017-08" db="EMBL/GenBank/DDBJ databases">
        <title>The complete genome sequence of Maribacter sp. B1, isolated from deep-sea sediment.</title>
        <authorList>
            <person name="Wu Y.-H."/>
            <person name="Cheng H."/>
            <person name="Xu X.-W."/>
        </authorList>
    </citation>
    <scope>NUCLEOTIDE SEQUENCE [LARGE SCALE GENOMIC DNA]</scope>
    <source>
        <strain evidence="1 2">B1</strain>
    </source>
</reference>
<dbReference type="InterPro" id="IPR050523">
    <property type="entry name" value="AKR_Detox_Biosynth"/>
</dbReference>
<dbReference type="GO" id="GO:0005829">
    <property type="term" value="C:cytosol"/>
    <property type="evidence" value="ECO:0007669"/>
    <property type="project" value="TreeGrafter"/>
</dbReference>
<dbReference type="GO" id="GO:0016491">
    <property type="term" value="F:oxidoreductase activity"/>
    <property type="evidence" value="ECO:0007669"/>
    <property type="project" value="InterPro"/>
</dbReference>
<dbReference type="InterPro" id="IPR036812">
    <property type="entry name" value="NAD(P)_OxRdtase_dom_sf"/>
</dbReference>
<dbReference type="PANTHER" id="PTHR43364">
    <property type="entry name" value="NADH-SPECIFIC METHYLGLYOXAL REDUCTASE-RELATED"/>
    <property type="match status" value="1"/>
</dbReference>
<accession>A0A223V4L1</accession>
<dbReference type="Pfam" id="PF00248">
    <property type="entry name" value="Aldo_ket_red"/>
    <property type="match status" value="1"/>
</dbReference>
<evidence type="ECO:0000313" key="1">
    <source>
        <dbReference type="EMBL" id="ASV30355.1"/>
    </source>
</evidence>
<keyword evidence="2" id="KW-1185">Reference proteome</keyword>
<dbReference type="Proteomes" id="UP000215244">
    <property type="component" value="Chromosome"/>
</dbReference>
<dbReference type="SUPFAM" id="SSF51430">
    <property type="entry name" value="NAD(P)-linked oxidoreductase"/>
    <property type="match status" value="1"/>
</dbReference>
<proteinExistence type="predicted"/>
<name>A0A223V4L1_9FLAO</name>
<protein>
    <submittedName>
        <fullName evidence="1">Aldo/keto reductase</fullName>
    </submittedName>
</protein>
<gene>
    <name evidence="1" type="ORF">CJ263_09090</name>
</gene>
<dbReference type="PANTHER" id="PTHR43364:SF1">
    <property type="entry name" value="OXIDOREDUCTASE YDHF"/>
    <property type="match status" value="1"/>
</dbReference>